<feature type="compositionally biased region" description="Polar residues" evidence="1">
    <location>
        <begin position="22"/>
        <end position="43"/>
    </location>
</feature>
<dbReference type="Gene3D" id="2.30.29.30">
    <property type="entry name" value="Pleckstrin-homology domain (PH domain)/Phosphotyrosine-binding domain (PTB)"/>
    <property type="match status" value="1"/>
</dbReference>
<dbReference type="Proteomes" id="UP001163798">
    <property type="component" value="Unassembled WGS sequence"/>
</dbReference>
<feature type="compositionally biased region" description="Polar residues" evidence="1">
    <location>
        <begin position="51"/>
        <end position="60"/>
    </location>
</feature>
<feature type="domain" description="Skg3/CAF120-like PH-like" evidence="2">
    <location>
        <begin position="308"/>
        <end position="525"/>
    </location>
</feature>
<dbReference type="EMBL" id="MU793498">
    <property type="protein sequence ID" value="KAJ3782119.1"/>
    <property type="molecule type" value="Genomic_DNA"/>
</dbReference>
<feature type="region of interest" description="Disordered" evidence="1">
    <location>
        <begin position="1"/>
        <end position="119"/>
    </location>
</feature>
<dbReference type="Pfam" id="PF25381">
    <property type="entry name" value="PH_26"/>
    <property type="match status" value="1"/>
</dbReference>
<evidence type="ECO:0000313" key="4">
    <source>
        <dbReference type="Proteomes" id="UP001163798"/>
    </source>
</evidence>
<gene>
    <name evidence="3" type="ORF">GGU10DRAFT_276198</name>
</gene>
<name>A0AA38NK77_9AGAR</name>
<sequence>MSIAPSSDRAHPRVIGNGSGSGENNAQTQTQAIVGHTRTSSFFSFGRHKQQNSNSNSISDLGQRRVHPGPVPLQLPSDSNSNSNSSPTPTPTTHPSASSAPSALPASSSASAPPAPPPLHPEIRSIVSLTVAHAHKIYFSGPLLRRIEREANGSKPHSHPQTHPQPQPVMNSASWEQVWAQLGGTTLSVWGMKEIEEASREGREVPPSYVNITDGFVQVLGSVTIPAQQGQGQSQASQARKYTNVLTLNTAGSNLILFACPNTQSLISWAAALRLSAWEKSRLEEIYTAHLCRITLVARDVPSTLVRGRLEGWVRIRIAGQTDWKLVWMVVVEPGDDLGRVNSNNPISPPSSAGTTMTGFKKKRMSALFYRESDNHGKDKDKDKEKDKRNNAKGEGPMVLIYLSPKTKDRKKPLLTLTGVSQAFAVYPERPELITRSTLIKLEALFGQEESAGSMRGREGWVLVMPQLTGKDEQQGGVGGGSGGGGLSQAGEMLKWVIAFHDAFRLYGRPQAWNWDPRDPKGLMFGYPVGPAKDVSFVFCLFCLNDRVTYPRSCCFLTVNMRRRWIQEMIGRRRLGRG</sequence>
<organism evidence="3 4">
    <name type="scientific">Lentinula aff. detonsa</name>
    <dbReference type="NCBI Taxonomy" id="2804958"/>
    <lineage>
        <taxon>Eukaryota</taxon>
        <taxon>Fungi</taxon>
        <taxon>Dikarya</taxon>
        <taxon>Basidiomycota</taxon>
        <taxon>Agaricomycotina</taxon>
        <taxon>Agaricomycetes</taxon>
        <taxon>Agaricomycetidae</taxon>
        <taxon>Agaricales</taxon>
        <taxon>Marasmiineae</taxon>
        <taxon>Omphalotaceae</taxon>
        <taxon>Lentinula</taxon>
    </lineage>
</organism>
<feature type="region of interest" description="Disordered" evidence="1">
    <location>
        <begin position="371"/>
        <end position="396"/>
    </location>
</feature>
<keyword evidence="4" id="KW-1185">Reference proteome</keyword>
<dbReference type="AlphaFoldDB" id="A0AA38NK77"/>
<proteinExistence type="predicted"/>
<dbReference type="InterPro" id="IPR058155">
    <property type="entry name" value="Skg3/CAF120-like_PH"/>
</dbReference>
<protein>
    <recommendedName>
        <fullName evidence="2">Skg3/CAF120-like PH-like domain-containing protein</fullName>
    </recommendedName>
</protein>
<comment type="caution">
    <text evidence="3">The sequence shown here is derived from an EMBL/GenBank/DDBJ whole genome shotgun (WGS) entry which is preliminary data.</text>
</comment>
<evidence type="ECO:0000259" key="2">
    <source>
        <dbReference type="Pfam" id="PF25381"/>
    </source>
</evidence>
<accession>A0AA38NK77</accession>
<evidence type="ECO:0000256" key="1">
    <source>
        <dbReference type="SAM" id="MobiDB-lite"/>
    </source>
</evidence>
<evidence type="ECO:0000313" key="3">
    <source>
        <dbReference type="EMBL" id="KAJ3782119.1"/>
    </source>
</evidence>
<feature type="compositionally biased region" description="Low complexity" evidence="1">
    <location>
        <begin position="72"/>
        <end position="112"/>
    </location>
</feature>
<dbReference type="InterPro" id="IPR011993">
    <property type="entry name" value="PH-like_dom_sf"/>
</dbReference>
<feature type="compositionally biased region" description="Basic and acidic residues" evidence="1">
    <location>
        <begin position="371"/>
        <end position="392"/>
    </location>
</feature>
<feature type="region of interest" description="Disordered" evidence="1">
    <location>
        <begin position="152"/>
        <end position="171"/>
    </location>
</feature>
<reference evidence="3" key="1">
    <citation type="submission" date="2022-08" db="EMBL/GenBank/DDBJ databases">
        <authorList>
            <consortium name="DOE Joint Genome Institute"/>
            <person name="Min B."/>
            <person name="Riley R."/>
            <person name="Sierra-Patev S."/>
            <person name="Naranjo-Ortiz M."/>
            <person name="Looney B."/>
            <person name="Konkel Z."/>
            <person name="Slot J.C."/>
            <person name="Sakamoto Y."/>
            <person name="Steenwyk J.L."/>
            <person name="Rokas A."/>
            <person name="Carro J."/>
            <person name="Camarero S."/>
            <person name="Ferreira P."/>
            <person name="Molpeceres G."/>
            <person name="Ruiz-Duenas F.J."/>
            <person name="Serrano A."/>
            <person name="Henrissat B."/>
            <person name="Drula E."/>
            <person name="Hughes K.W."/>
            <person name="Mata J.L."/>
            <person name="Ishikawa N.K."/>
            <person name="Vargas-Isla R."/>
            <person name="Ushijima S."/>
            <person name="Smith C.A."/>
            <person name="Ahrendt S."/>
            <person name="Andreopoulos W."/>
            <person name="He G."/>
            <person name="Labutti K."/>
            <person name="Lipzen A."/>
            <person name="Ng V."/>
            <person name="Sandor L."/>
            <person name="Barry K."/>
            <person name="Martinez A.T."/>
            <person name="Xiao Y."/>
            <person name="Gibbons J.G."/>
            <person name="Terashima K."/>
            <person name="Hibbett D.S."/>
            <person name="Grigoriev I.V."/>
        </authorList>
    </citation>
    <scope>NUCLEOTIDE SEQUENCE</scope>
    <source>
        <strain evidence="3">TFB10291</strain>
    </source>
</reference>